<accession>A0A370U9D3</accession>
<proteinExistence type="predicted"/>
<name>A0A370U9D3_9GAMM</name>
<dbReference type="AlphaFoldDB" id="A0A370U9D3"/>
<evidence type="ECO:0000313" key="2">
    <source>
        <dbReference type="Proteomes" id="UP000254326"/>
    </source>
</evidence>
<dbReference type="OrthoDB" id="1624479at2"/>
<gene>
    <name evidence="1" type="ORF">DN730_08110</name>
</gene>
<sequence length="294" mass="32015">MPAPFPDGNAANFVPEVWSKKLQARFYAQTVLAQFCNHDWEGEISGQGSKVKIRTPPSISIGDYTGTVTYQSLETDIIELAIDKAKFYAFKVDDIQKAQSDIELINSSTTDASQNMKIQVERDVFSSIYADVPAANTITTQVTKSNVLDIIVDLGTALDEADVPEEGRKLILPPWICGMIKKSDLKDASLSGDGTSIMRNGRLGMLDRYEIFTNNNLAVIDGTGKSPGDVGFDPATAVWHALGGTKHFCSFASQFVKTETVRLQDTFGDGIRGLKVYGFESTKPEAGVLLKASK</sequence>
<protein>
    <recommendedName>
        <fullName evidence="3">Capsid protein</fullName>
    </recommendedName>
</protein>
<dbReference type="EMBL" id="QKRA01000003">
    <property type="protein sequence ID" value="RDL44358.1"/>
    <property type="molecule type" value="Genomic_DNA"/>
</dbReference>
<reference evidence="1 2" key="1">
    <citation type="submission" date="2018-06" db="EMBL/GenBank/DDBJ databases">
        <title>Marinomonas sp. YLB-05 draft genome sequence.</title>
        <authorList>
            <person name="Yu L."/>
            <person name="Tang X."/>
        </authorList>
    </citation>
    <scope>NUCLEOTIDE SEQUENCE [LARGE SCALE GENOMIC DNA]</scope>
    <source>
        <strain evidence="1 2">YLB-05</strain>
    </source>
</reference>
<evidence type="ECO:0000313" key="1">
    <source>
        <dbReference type="EMBL" id="RDL44358.1"/>
    </source>
</evidence>
<dbReference type="Proteomes" id="UP000254326">
    <property type="component" value="Unassembled WGS sequence"/>
</dbReference>
<organism evidence="1 2">
    <name type="scientific">Marinomonas piezotolerans</name>
    <dbReference type="NCBI Taxonomy" id="2213058"/>
    <lineage>
        <taxon>Bacteria</taxon>
        <taxon>Pseudomonadati</taxon>
        <taxon>Pseudomonadota</taxon>
        <taxon>Gammaproteobacteria</taxon>
        <taxon>Oceanospirillales</taxon>
        <taxon>Oceanospirillaceae</taxon>
        <taxon>Marinomonas</taxon>
    </lineage>
</organism>
<comment type="caution">
    <text evidence="1">The sequence shown here is derived from an EMBL/GenBank/DDBJ whole genome shotgun (WGS) entry which is preliminary data.</text>
</comment>
<keyword evidence="2" id="KW-1185">Reference proteome</keyword>
<dbReference type="SUPFAM" id="SSF56563">
    <property type="entry name" value="Major capsid protein gp5"/>
    <property type="match status" value="1"/>
</dbReference>
<dbReference type="RefSeq" id="WP_115467621.1">
    <property type="nucleotide sequence ID" value="NZ_QKRA01000003.1"/>
</dbReference>
<evidence type="ECO:0008006" key="3">
    <source>
        <dbReference type="Google" id="ProtNLM"/>
    </source>
</evidence>